<gene>
    <name evidence="3" type="ORF">GCM10010238_04840</name>
</gene>
<dbReference type="EMBL" id="BMSL01000001">
    <property type="protein sequence ID" value="GGS19686.1"/>
    <property type="molecule type" value="Genomic_DNA"/>
</dbReference>
<dbReference type="AlphaFoldDB" id="A0A918G6K3"/>
<feature type="region of interest" description="Disordered" evidence="1">
    <location>
        <begin position="1"/>
        <end position="25"/>
    </location>
</feature>
<accession>A0A918G6K3</accession>
<dbReference type="CDD" id="cd07043">
    <property type="entry name" value="STAS_anti-anti-sigma_factors"/>
    <property type="match status" value="1"/>
</dbReference>
<dbReference type="Proteomes" id="UP000653493">
    <property type="component" value="Unassembled WGS sequence"/>
</dbReference>
<dbReference type="Gene3D" id="3.30.750.24">
    <property type="entry name" value="STAS domain"/>
    <property type="match status" value="1"/>
</dbReference>
<name>A0A918G6K3_STRGD</name>
<feature type="domain" description="STAS" evidence="2">
    <location>
        <begin position="16"/>
        <end position="102"/>
    </location>
</feature>
<reference evidence="3" key="2">
    <citation type="submission" date="2020-09" db="EMBL/GenBank/DDBJ databases">
        <authorList>
            <person name="Sun Q."/>
            <person name="Ohkuma M."/>
        </authorList>
    </citation>
    <scope>NUCLEOTIDE SEQUENCE</scope>
    <source>
        <strain evidence="3">JCM 4234</strain>
    </source>
</reference>
<dbReference type="Pfam" id="PF13466">
    <property type="entry name" value="STAS_2"/>
    <property type="match status" value="1"/>
</dbReference>
<reference evidence="3" key="1">
    <citation type="journal article" date="2014" name="Int. J. Syst. Evol. Microbiol.">
        <title>Complete genome sequence of Corynebacterium casei LMG S-19264T (=DSM 44701T), isolated from a smear-ripened cheese.</title>
        <authorList>
            <consortium name="US DOE Joint Genome Institute (JGI-PGF)"/>
            <person name="Walter F."/>
            <person name="Albersmeier A."/>
            <person name="Kalinowski J."/>
            <person name="Ruckert C."/>
        </authorList>
    </citation>
    <scope>NUCLEOTIDE SEQUENCE</scope>
    <source>
        <strain evidence="3">JCM 4234</strain>
    </source>
</reference>
<dbReference type="InterPro" id="IPR058548">
    <property type="entry name" value="MlaB-like_STAS"/>
</dbReference>
<dbReference type="SUPFAM" id="SSF52091">
    <property type="entry name" value="SpoIIaa-like"/>
    <property type="match status" value="1"/>
</dbReference>
<dbReference type="PROSITE" id="PS50801">
    <property type="entry name" value="STAS"/>
    <property type="match status" value="1"/>
</dbReference>
<comment type="caution">
    <text evidence="3">The sequence shown here is derived from an EMBL/GenBank/DDBJ whole genome shotgun (WGS) entry which is preliminary data.</text>
</comment>
<keyword evidence="4" id="KW-1185">Reference proteome</keyword>
<sequence>MGTQGEASSAAVGTAPGLTVSPLPGLDGVRAAGEIGLATRGTWQRALEQAVRVDGDVHVDMSGVSFVDVDGARVLADAAGRLPEGRRLVLHRPPATLRRVLEMFWPDQPAIEVSKS</sequence>
<protein>
    <recommendedName>
        <fullName evidence="2">STAS domain-containing protein</fullName>
    </recommendedName>
</protein>
<evidence type="ECO:0000259" key="2">
    <source>
        <dbReference type="PROSITE" id="PS50801"/>
    </source>
</evidence>
<dbReference type="InterPro" id="IPR002645">
    <property type="entry name" value="STAS_dom"/>
</dbReference>
<evidence type="ECO:0000313" key="4">
    <source>
        <dbReference type="Proteomes" id="UP000653493"/>
    </source>
</evidence>
<evidence type="ECO:0000256" key="1">
    <source>
        <dbReference type="SAM" id="MobiDB-lite"/>
    </source>
</evidence>
<evidence type="ECO:0000313" key="3">
    <source>
        <dbReference type="EMBL" id="GGS19686.1"/>
    </source>
</evidence>
<proteinExistence type="predicted"/>
<dbReference type="InterPro" id="IPR036513">
    <property type="entry name" value="STAS_dom_sf"/>
</dbReference>
<organism evidence="3 4">
    <name type="scientific">Streptomyces griseoviridis</name>
    <dbReference type="NCBI Taxonomy" id="45398"/>
    <lineage>
        <taxon>Bacteria</taxon>
        <taxon>Bacillati</taxon>
        <taxon>Actinomycetota</taxon>
        <taxon>Actinomycetes</taxon>
        <taxon>Kitasatosporales</taxon>
        <taxon>Streptomycetaceae</taxon>
        <taxon>Streptomyces</taxon>
    </lineage>
</organism>